<dbReference type="Proteomes" id="UP000005737">
    <property type="component" value="Unassembled WGS sequence"/>
</dbReference>
<dbReference type="HOGENOM" id="CLU_076645_3_0_12"/>
<dbReference type="AlphaFoldDB" id="H2CDF8"/>
<accession>H2CDF8</accession>
<gene>
    <name evidence="1" type="ORF">Lepil_1808</name>
</gene>
<organism evidence="1 2">
    <name type="scientific">Leptonema illini DSM 21528</name>
    <dbReference type="NCBI Taxonomy" id="929563"/>
    <lineage>
        <taxon>Bacteria</taxon>
        <taxon>Pseudomonadati</taxon>
        <taxon>Spirochaetota</taxon>
        <taxon>Spirochaetia</taxon>
        <taxon>Leptospirales</taxon>
        <taxon>Leptospiraceae</taxon>
        <taxon>Leptonema</taxon>
    </lineage>
</organism>
<evidence type="ECO:0000313" key="2">
    <source>
        <dbReference type="Proteomes" id="UP000005737"/>
    </source>
</evidence>
<proteinExistence type="predicted"/>
<dbReference type="EMBL" id="JH597773">
    <property type="protein sequence ID" value="EHQ06491.1"/>
    <property type="molecule type" value="Genomic_DNA"/>
</dbReference>
<protein>
    <submittedName>
        <fullName evidence="1">Uncharacterized protein</fullName>
    </submittedName>
</protein>
<sequence length="112" mass="12994">MSSPLPIQAFKDRDELRRWLERNASTSAGQRVRLYKKGSQTPSISFHDLLEEGLCFGWSESKRQAYDESSYLQFFTPRKTKGTTSTRNRELAERLIREGKMTESGSKALDWK</sequence>
<reference evidence="1 2" key="1">
    <citation type="submission" date="2011-10" db="EMBL/GenBank/DDBJ databases">
        <title>The Improved High-Quality Draft genome of Leptonema illini DSM 21528.</title>
        <authorList>
            <consortium name="US DOE Joint Genome Institute (JGI-PGF)"/>
            <person name="Lucas S."/>
            <person name="Copeland A."/>
            <person name="Lapidus A."/>
            <person name="Glavina del Rio T."/>
            <person name="Dalin E."/>
            <person name="Tice H."/>
            <person name="Bruce D."/>
            <person name="Goodwin L."/>
            <person name="Pitluck S."/>
            <person name="Peters L."/>
            <person name="Mikhailova N."/>
            <person name="Held B."/>
            <person name="Kyrpides N."/>
            <person name="Mavromatis K."/>
            <person name="Ivanova N."/>
            <person name="Markowitz V."/>
            <person name="Cheng J.-F."/>
            <person name="Hugenholtz P."/>
            <person name="Woyke T."/>
            <person name="Wu D."/>
            <person name="Gronow S."/>
            <person name="Wellnitz S."/>
            <person name="Brambilla E.-M."/>
            <person name="Klenk H.-P."/>
            <person name="Eisen J.A."/>
        </authorList>
    </citation>
    <scope>NUCLEOTIDE SEQUENCE [LARGE SCALE GENOMIC DNA]</scope>
    <source>
        <strain evidence="1 2">DSM 21528</strain>
    </source>
</reference>
<keyword evidence="2" id="KW-1185">Reference proteome</keyword>
<evidence type="ECO:0000313" key="1">
    <source>
        <dbReference type="EMBL" id="EHQ06491.1"/>
    </source>
</evidence>
<dbReference type="RefSeq" id="WP_002772059.1">
    <property type="nucleotide sequence ID" value="NZ_JH597773.1"/>
</dbReference>
<dbReference type="STRING" id="183.GCA_002009735_02877"/>
<name>H2CDF8_9LEPT</name>